<dbReference type="Proteomes" id="UP000824120">
    <property type="component" value="Chromosome 9"/>
</dbReference>
<reference evidence="1 2" key="1">
    <citation type="submission" date="2020-09" db="EMBL/GenBank/DDBJ databases">
        <title>De no assembly of potato wild relative species, Solanum commersonii.</title>
        <authorList>
            <person name="Cho K."/>
        </authorList>
    </citation>
    <scope>NUCLEOTIDE SEQUENCE [LARGE SCALE GENOMIC DNA]</scope>
    <source>
        <strain evidence="1">LZ3.2</strain>
        <tissue evidence="1">Leaf</tissue>
    </source>
</reference>
<dbReference type="EMBL" id="JACXVP010000009">
    <property type="protein sequence ID" value="KAG5585062.1"/>
    <property type="molecule type" value="Genomic_DNA"/>
</dbReference>
<accession>A0A9J5XCV8</accession>
<name>A0A9J5XCV8_SOLCO</name>
<sequence length="176" mass="20387">MIELDEDIHDKIYSFLYTFGSESDYDFDTTETEDEQPESSSNIQQELINTCTCQGETCYCENDEFYKLQSQFEDMNIHTITSDNLATNRASSSNIVEKSKNEFEYSAPYSLSEVNNRLSTQQVVIRDTFFNDLKGEIEQIKQEIKSLKQNHIICDHRLTQIESDNNKGKSVVEENS</sequence>
<proteinExistence type="predicted"/>
<dbReference type="AlphaFoldDB" id="A0A9J5XCV8"/>
<protein>
    <submittedName>
        <fullName evidence="1">Uncharacterized protein</fullName>
    </submittedName>
</protein>
<evidence type="ECO:0000313" key="2">
    <source>
        <dbReference type="Proteomes" id="UP000824120"/>
    </source>
</evidence>
<keyword evidence="2" id="KW-1185">Reference proteome</keyword>
<gene>
    <name evidence="1" type="ORF">H5410_045496</name>
</gene>
<organism evidence="1 2">
    <name type="scientific">Solanum commersonii</name>
    <name type="common">Commerson's wild potato</name>
    <name type="synonym">Commerson's nightshade</name>
    <dbReference type="NCBI Taxonomy" id="4109"/>
    <lineage>
        <taxon>Eukaryota</taxon>
        <taxon>Viridiplantae</taxon>
        <taxon>Streptophyta</taxon>
        <taxon>Embryophyta</taxon>
        <taxon>Tracheophyta</taxon>
        <taxon>Spermatophyta</taxon>
        <taxon>Magnoliopsida</taxon>
        <taxon>eudicotyledons</taxon>
        <taxon>Gunneridae</taxon>
        <taxon>Pentapetalae</taxon>
        <taxon>asterids</taxon>
        <taxon>lamiids</taxon>
        <taxon>Solanales</taxon>
        <taxon>Solanaceae</taxon>
        <taxon>Solanoideae</taxon>
        <taxon>Solaneae</taxon>
        <taxon>Solanum</taxon>
    </lineage>
</organism>
<comment type="caution">
    <text evidence="1">The sequence shown here is derived from an EMBL/GenBank/DDBJ whole genome shotgun (WGS) entry which is preliminary data.</text>
</comment>
<evidence type="ECO:0000313" key="1">
    <source>
        <dbReference type="EMBL" id="KAG5585062.1"/>
    </source>
</evidence>